<organism evidence="1 2">
    <name type="scientific">Yarrowia lipolytica</name>
    <name type="common">Candida lipolytica</name>
    <dbReference type="NCBI Taxonomy" id="4952"/>
    <lineage>
        <taxon>Eukaryota</taxon>
        <taxon>Fungi</taxon>
        <taxon>Dikarya</taxon>
        <taxon>Ascomycota</taxon>
        <taxon>Saccharomycotina</taxon>
        <taxon>Dipodascomycetes</taxon>
        <taxon>Dipodascales</taxon>
        <taxon>Dipodascales incertae sedis</taxon>
        <taxon>Yarrowia</taxon>
    </lineage>
</organism>
<dbReference type="EMBL" id="CP017555">
    <property type="protein sequence ID" value="AOW02666.1"/>
    <property type="molecule type" value="Genomic_DNA"/>
</dbReference>
<accession>A0A1D8NAK2</accession>
<gene>
    <name evidence="1" type="ORF">YALI1_C15369g</name>
</gene>
<dbReference type="VEuPathDB" id="FungiDB:YALI1_C15369g"/>
<sequence length="172" mass="18421">MGENMVICASAVVARPCNRGERFTNSRCKPLNAVVGCVSGFSQLLLGQGCAKGWEAYPRGCGCGKSAKCTEILSSEPPKRPLYLGQNPVAPRFCRTPTVSLLDRFRWLVSCFGLEQTANCVSTTPQECVVHAAVGRCKDGTKAPRATGHRPVGKCPPLTHSSTADMTLMPHL</sequence>
<proteinExistence type="predicted"/>
<dbReference type="AlphaFoldDB" id="A0A1D8NAK2"/>
<protein>
    <submittedName>
        <fullName evidence="1">Uncharacterized protein</fullName>
    </submittedName>
</protein>
<dbReference type="Proteomes" id="UP000182444">
    <property type="component" value="Chromosome 1C"/>
</dbReference>
<reference evidence="1 2" key="1">
    <citation type="journal article" date="2016" name="PLoS ONE">
        <title>Sequence Assembly of Yarrowia lipolytica Strain W29/CLIB89 Shows Transposable Element Diversity.</title>
        <authorList>
            <person name="Magnan C."/>
            <person name="Yu J."/>
            <person name="Chang I."/>
            <person name="Jahn E."/>
            <person name="Kanomata Y."/>
            <person name="Wu J."/>
            <person name="Zeller M."/>
            <person name="Oakes M."/>
            <person name="Baldi P."/>
            <person name="Sandmeyer S."/>
        </authorList>
    </citation>
    <scope>NUCLEOTIDE SEQUENCE [LARGE SCALE GENOMIC DNA]</scope>
    <source>
        <strain evidence="2">CLIB89(W29)</strain>
    </source>
</reference>
<dbReference type="GeneID" id="94582933"/>
<name>A0A1D8NAK2_YARLL</name>
<evidence type="ECO:0000313" key="1">
    <source>
        <dbReference type="EMBL" id="AOW02666.1"/>
    </source>
</evidence>
<evidence type="ECO:0000313" key="2">
    <source>
        <dbReference type="Proteomes" id="UP000182444"/>
    </source>
</evidence>
<dbReference type="RefSeq" id="XP_068138397.1">
    <property type="nucleotide sequence ID" value="XM_068282296.1"/>
</dbReference>